<feature type="region of interest" description="Disordered" evidence="1">
    <location>
        <begin position="754"/>
        <end position="869"/>
    </location>
</feature>
<dbReference type="GeneID" id="26304633"/>
<feature type="compositionally biased region" description="Polar residues" evidence="1">
    <location>
        <begin position="775"/>
        <end position="791"/>
    </location>
</feature>
<evidence type="ECO:0000256" key="1">
    <source>
        <dbReference type="SAM" id="MobiDB-lite"/>
    </source>
</evidence>
<evidence type="ECO:0000313" key="3">
    <source>
        <dbReference type="Proteomes" id="UP000053758"/>
    </source>
</evidence>
<feature type="region of interest" description="Disordered" evidence="1">
    <location>
        <begin position="420"/>
        <end position="454"/>
    </location>
</feature>
<gene>
    <name evidence="2" type="ORF">PAN0_009d3691</name>
</gene>
<feature type="compositionally biased region" description="Acidic residues" evidence="1">
    <location>
        <begin position="809"/>
        <end position="822"/>
    </location>
</feature>
<feature type="compositionally biased region" description="Acidic residues" evidence="1">
    <location>
        <begin position="853"/>
        <end position="869"/>
    </location>
</feature>
<feature type="compositionally biased region" description="Basic and acidic residues" evidence="1">
    <location>
        <begin position="436"/>
        <end position="445"/>
    </location>
</feature>
<feature type="region of interest" description="Disordered" evidence="1">
    <location>
        <begin position="110"/>
        <end position="134"/>
    </location>
</feature>
<organism evidence="2">
    <name type="scientific">Pseudozyma antarctica</name>
    <name type="common">Yeast</name>
    <name type="synonym">Candida antarctica</name>
    <dbReference type="NCBI Taxonomy" id="84753"/>
    <lineage>
        <taxon>Eukaryota</taxon>
        <taxon>Fungi</taxon>
        <taxon>Dikarya</taxon>
        <taxon>Basidiomycota</taxon>
        <taxon>Ustilaginomycotina</taxon>
        <taxon>Ustilaginomycetes</taxon>
        <taxon>Ustilaginales</taxon>
        <taxon>Ustilaginaceae</taxon>
        <taxon>Moesziomyces</taxon>
    </lineage>
</organism>
<feature type="region of interest" description="Disordered" evidence="1">
    <location>
        <begin position="156"/>
        <end position="190"/>
    </location>
</feature>
<sequence>MVVVRDADGIERRCRARDFWQQKQHLENNNTGPVPLPTSRVSLSSSILRASTRQMLFGLTRFVDAPDFDGRCIRDLQVLVSAAAQWRQQRGPNTRHHPLHHSTNNALPRNRAATRRHASTTHESALETHIGPQWHPNTMASDVFYNRLPYTQRRAVANQQRDSASGSGSSSSVYPRRSVGTTRSGGALTFPPLYLDPIDPLAAHDPSANPQAASHAQQPGNFVLGSTFYHHPELNALVSNHLVDASANAPDGASGTGHAFLSTIFATRDGAHDDDSDGEDAALNAADAALAVPRPKITAEFVSLNEDLVPASLDMHGDMLPADQHPSYPFGNLFGPLGGAIAADSAIVGGAHGTSASSTSAAASLAAGLGDAADTLGFNFGGGLEGLMTLGHASHGRRGAVANGWNPFINKASRTKLVGSAGAQARWNDDAEQEAEPGRPARVPDADATEPSQADTLRAAKKLDLSPNLLFRTGTATVLSAPTWPFRRHGPGATNFAALLRPSSNIFGTSPASQAVAATLGGLPASANIIGEVWSDLALEELLPRNVGDTAAIRHLGGGVEEDAEDEAAGAEARGKKRRRSEPEADAVFARRAAAMEADPLDLLGPVSREIRGQAAVPWGTASAHATQGRHDGRPRRRRRRDAYSDQSEDEAAEAEHDDPEQGYAHRDRVRYSFALPPATFTWTEADDSELDDDAEGSRELRAEPDGIGFSTAKRIFVNEERDRLLPPVYSRAAAAAGAIEPYRVRGVRANQGLLPRPPWTWRDGTADADAADLSVQTELSASTSHPTELHSTAPEEQQDEWQQHQDVDDIDDEDDEDDEEAQIQRALLMQYEDAAAQRADSEEAAQSHGDQQYDDEDEDDDDEVASFD</sequence>
<feature type="region of interest" description="Disordered" evidence="1">
    <location>
        <begin position="616"/>
        <end position="665"/>
    </location>
</feature>
<feature type="region of interest" description="Disordered" evidence="1">
    <location>
        <begin position="683"/>
        <end position="704"/>
    </location>
</feature>
<protein>
    <submittedName>
        <fullName evidence="2">Uncharacterized protein</fullName>
    </submittedName>
</protein>
<name>A0A081CFM8_PSEA2</name>
<feature type="compositionally biased region" description="Low complexity" evidence="1">
    <location>
        <begin position="163"/>
        <end position="172"/>
    </location>
</feature>
<dbReference type="EMBL" id="DF830076">
    <property type="protein sequence ID" value="GAK65474.1"/>
    <property type="molecule type" value="Genomic_DNA"/>
</dbReference>
<feature type="compositionally biased region" description="Acidic residues" evidence="1">
    <location>
        <begin position="647"/>
        <end position="661"/>
    </location>
</feature>
<feature type="compositionally biased region" description="Acidic residues" evidence="1">
    <location>
        <begin position="560"/>
        <end position="569"/>
    </location>
</feature>
<reference evidence="2" key="1">
    <citation type="submission" date="2014-07" db="EMBL/GenBank/DDBJ databases">
        <title>Draft genome sequence of the yeast Pseudozyma antarctica JCM 10317 known as a producer of lipase B which used in a wide range of industrial applications.</title>
        <authorList>
            <person name="Morita T."/>
            <person name="Saika A."/>
            <person name="Koike H."/>
        </authorList>
    </citation>
    <scope>NUCLEOTIDE SEQUENCE</scope>
    <source>
        <strain evidence="2">JCM 10317</strain>
    </source>
</reference>
<proteinExistence type="predicted"/>
<dbReference type="RefSeq" id="XP_014656137.1">
    <property type="nucleotide sequence ID" value="XM_014800651.1"/>
</dbReference>
<dbReference type="Proteomes" id="UP000053758">
    <property type="component" value="Unassembled WGS sequence"/>
</dbReference>
<keyword evidence="3" id="KW-1185">Reference proteome</keyword>
<accession>A0A081CFM8</accession>
<evidence type="ECO:0000313" key="2">
    <source>
        <dbReference type="EMBL" id="GAK65474.1"/>
    </source>
</evidence>
<dbReference type="HOGENOM" id="CLU_366899_0_0_1"/>
<dbReference type="AlphaFoldDB" id="A0A081CFM8"/>
<feature type="region of interest" description="Disordered" evidence="1">
    <location>
        <begin position="558"/>
        <end position="585"/>
    </location>
</feature>
<feature type="compositionally biased region" description="Acidic residues" evidence="1">
    <location>
        <begin position="685"/>
        <end position="695"/>
    </location>
</feature>